<evidence type="ECO:0000256" key="1">
    <source>
        <dbReference type="SAM" id="MobiDB-lite"/>
    </source>
</evidence>
<dbReference type="AlphaFoldDB" id="A0AAW8T0X6"/>
<sequence>MQTQRLGQRQLLNMMKGNLEKRILQVYGETEDVPSVIEYAVALLVRHALSVADFSFMCHELIRELFLTAVPCTTMRRFSVFFEAYFDEEEWRNVVDRLYKDEQDYLAATAEARASKGYLKEKDSMRTDELADHQFILRSTFKGANGRKHTWTLKNAHPVRNEEELVGALKILTMLTIFETNGVRKFTEFVEVFRDALAPDLHYVEELEEPSEADEYAFVKSEQKINVQKGTSSMQKANERKKGLVHSNEEEINGLNHASESKGIGKFEPKVIAESSNIVRPFERNLGTLEKVKNTSKKKTKDGKQKNKQDYFGKSEEQVIEGRNERKLKQRVAKLLGKKKRK</sequence>
<feature type="compositionally biased region" description="Basic and acidic residues" evidence="1">
    <location>
        <begin position="302"/>
        <end position="316"/>
    </location>
</feature>
<proteinExistence type="predicted"/>
<dbReference type="RefSeq" id="WP_010745275.1">
    <property type="nucleotide sequence ID" value="NZ_BAAAXM010000015.1"/>
</dbReference>
<evidence type="ECO:0000313" key="2">
    <source>
        <dbReference type="EMBL" id="MDT2538092.1"/>
    </source>
</evidence>
<gene>
    <name evidence="2" type="ORF">P7D78_08145</name>
</gene>
<organism evidence="2 3">
    <name type="scientific">Enterococcus raffinosus</name>
    <dbReference type="NCBI Taxonomy" id="71452"/>
    <lineage>
        <taxon>Bacteria</taxon>
        <taxon>Bacillati</taxon>
        <taxon>Bacillota</taxon>
        <taxon>Bacilli</taxon>
        <taxon>Lactobacillales</taxon>
        <taxon>Enterococcaceae</taxon>
        <taxon>Enterococcus</taxon>
    </lineage>
</organism>
<feature type="region of interest" description="Disordered" evidence="1">
    <location>
        <begin position="293"/>
        <end position="316"/>
    </location>
</feature>
<dbReference type="EMBL" id="JARPXM010000006">
    <property type="protein sequence ID" value="MDT2538092.1"/>
    <property type="molecule type" value="Genomic_DNA"/>
</dbReference>
<accession>A0AAW8T0X6</accession>
<comment type="caution">
    <text evidence="2">The sequence shown here is derived from an EMBL/GenBank/DDBJ whole genome shotgun (WGS) entry which is preliminary data.</text>
</comment>
<reference evidence="2" key="1">
    <citation type="submission" date="2023-03" db="EMBL/GenBank/DDBJ databases">
        <authorList>
            <person name="Shen W."/>
            <person name="Cai J."/>
        </authorList>
    </citation>
    <scope>NUCLEOTIDE SEQUENCE</scope>
    <source>
        <strain evidence="2">B646-2</strain>
    </source>
</reference>
<dbReference type="GeneID" id="67041169"/>
<name>A0AAW8T0X6_9ENTE</name>
<evidence type="ECO:0000313" key="3">
    <source>
        <dbReference type="Proteomes" id="UP001249240"/>
    </source>
</evidence>
<protein>
    <submittedName>
        <fullName evidence="2">Uncharacterized protein</fullName>
    </submittedName>
</protein>
<dbReference type="Proteomes" id="UP001249240">
    <property type="component" value="Unassembled WGS sequence"/>
</dbReference>